<feature type="compositionally biased region" description="Low complexity" evidence="1">
    <location>
        <begin position="160"/>
        <end position="170"/>
    </location>
</feature>
<accession>A0A4U1FQ18</accession>
<dbReference type="AlphaFoldDB" id="A0A4U1FQ18"/>
<organism evidence="2 3">
    <name type="scientific">Monodon monoceros</name>
    <name type="common">Narwhal</name>
    <name type="synonym">Ceratodon monodon</name>
    <dbReference type="NCBI Taxonomy" id="40151"/>
    <lineage>
        <taxon>Eukaryota</taxon>
        <taxon>Metazoa</taxon>
        <taxon>Chordata</taxon>
        <taxon>Craniata</taxon>
        <taxon>Vertebrata</taxon>
        <taxon>Euteleostomi</taxon>
        <taxon>Mammalia</taxon>
        <taxon>Eutheria</taxon>
        <taxon>Laurasiatheria</taxon>
        <taxon>Artiodactyla</taxon>
        <taxon>Whippomorpha</taxon>
        <taxon>Cetacea</taxon>
        <taxon>Odontoceti</taxon>
        <taxon>Monodontidae</taxon>
        <taxon>Monodon</taxon>
    </lineage>
</organism>
<protein>
    <submittedName>
        <fullName evidence="2">Uncharacterized protein</fullName>
    </submittedName>
</protein>
<reference evidence="3" key="1">
    <citation type="journal article" date="2019" name="IScience">
        <title>Narwhal Genome Reveals Long-Term Low Genetic Diversity despite Current Large Abundance Size.</title>
        <authorList>
            <person name="Westbury M.V."/>
            <person name="Petersen B."/>
            <person name="Garde E."/>
            <person name="Heide-Jorgensen M.P."/>
            <person name="Lorenzen E.D."/>
        </authorList>
    </citation>
    <scope>NUCLEOTIDE SEQUENCE [LARGE SCALE GENOMIC DNA]</scope>
</reference>
<feature type="compositionally biased region" description="Low complexity" evidence="1">
    <location>
        <begin position="235"/>
        <end position="247"/>
    </location>
</feature>
<evidence type="ECO:0000313" key="3">
    <source>
        <dbReference type="Proteomes" id="UP000308365"/>
    </source>
</evidence>
<comment type="caution">
    <text evidence="2">The sequence shown here is derived from an EMBL/GenBank/DDBJ whole genome shotgun (WGS) entry which is preliminary data.</text>
</comment>
<name>A0A4U1FQ18_MONMO</name>
<dbReference type="EMBL" id="RWIC01000033">
    <property type="protein sequence ID" value="TKC52325.1"/>
    <property type="molecule type" value="Genomic_DNA"/>
</dbReference>
<feature type="compositionally biased region" description="Pro residues" evidence="1">
    <location>
        <begin position="224"/>
        <end position="233"/>
    </location>
</feature>
<evidence type="ECO:0000256" key="1">
    <source>
        <dbReference type="SAM" id="MobiDB-lite"/>
    </source>
</evidence>
<feature type="region of interest" description="Disordered" evidence="1">
    <location>
        <begin position="213"/>
        <end position="258"/>
    </location>
</feature>
<proteinExistence type="predicted"/>
<feature type="region of interest" description="Disordered" evidence="1">
    <location>
        <begin position="112"/>
        <end position="197"/>
    </location>
</feature>
<gene>
    <name evidence="2" type="ORF">EI555_012578</name>
</gene>
<dbReference type="Proteomes" id="UP000308365">
    <property type="component" value="Unassembled WGS sequence"/>
</dbReference>
<feature type="region of interest" description="Disordered" evidence="1">
    <location>
        <begin position="72"/>
        <end position="99"/>
    </location>
</feature>
<evidence type="ECO:0000313" key="2">
    <source>
        <dbReference type="EMBL" id="TKC52325.1"/>
    </source>
</evidence>
<feature type="non-terminal residue" evidence="2">
    <location>
        <position position="1"/>
    </location>
</feature>
<sequence>RTFHNCFHKIDSNIFQDNVHDAKNKWQKYYLKCPISGSECQRNYEIEGECCKEVQTVIHTYIHGVKFPTRAEPNKTAGFPQPARTTAHRQPGSGRTRARRVLGRRGRCLQGDVGPGLRGSSLDLEGGAGKKCSKVKSPRLGRNSGCPGGRPSFSEPYQSARGAGTRAGDPGRAGRRRLETTSLPRSVQPPRAEPGAERFRRFLELPGIYCGPSARARDVSSPSSPTPPLPGPGRGPAAGATRGRPASPHAPHPPAQRSRDTWPLCVCFGLQGPGRGRSGPCGRRMQGGPQVLPPLTAPLLSEVLLLVPS</sequence>